<proteinExistence type="predicted"/>
<feature type="compositionally biased region" description="Basic and acidic residues" evidence="1">
    <location>
        <begin position="475"/>
        <end position="491"/>
    </location>
</feature>
<organism evidence="2 3">
    <name type="scientific">Rickenella mellea</name>
    <dbReference type="NCBI Taxonomy" id="50990"/>
    <lineage>
        <taxon>Eukaryota</taxon>
        <taxon>Fungi</taxon>
        <taxon>Dikarya</taxon>
        <taxon>Basidiomycota</taxon>
        <taxon>Agaricomycotina</taxon>
        <taxon>Agaricomycetes</taxon>
        <taxon>Hymenochaetales</taxon>
        <taxon>Rickenellaceae</taxon>
        <taxon>Rickenella</taxon>
    </lineage>
</organism>
<feature type="region of interest" description="Disordered" evidence="1">
    <location>
        <begin position="299"/>
        <end position="324"/>
    </location>
</feature>
<dbReference type="EMBL" id="ML170163">
    <property type="protein sequence ID" value="TDL25832.1"/>
    <property type="molecule type" value="Genomic_DNA"/>
</dbReference>
<sequence length="597" mass="66521">MKTSASSTLCCLPPELLTRIAFFAVASDHCGPPRAVAALLLTCRRNYTALNFYGNKALWAQVFRLKFDVAAPTRRLGARATLSVSLATESKKRFQALHRIRMGVIFGPHLLADLWTAFLMMLENDGRNEVQLLDWAELPKFLNALISFNGSATTLWSRDPTQLSILVWLMWFTSTAGVICNESPEEAKATSLFLHPLIENARDFSNFHGPDDRFRVSLPRSSDFRVDSQSPTAFAIFNHTFSPDQRYITHYGHPMTVAVPPVTSAAFLAFTARQRQCISNASNVILRDEEEFTAPTYLRLPTRNEEGTSAHSGSPFDTSTSERYDPDWSRLTSCINPIGLGRQHWQMDGANAAAPGRWTGVWVGQFLAPYRGILSDPQGILRVENPQDLAMASSTLCCRLREYHCLSSEVPVASGEDVGESDQITNCWLPRGTEPQETKGKNVMDIYDPTTRRSSRYYSPGPGDDGTYPGIGQKDAYRNQDAESPSEKHNANGEVGIESNEDGRCHRAIRDILVTGSIEQRQGDNWLDWAVIGRVRLWDGLLVLRRKPPPNQEHLGNGIFRGYLTASGQIVGRWRNGWASGEAPQLEGPFVIAKIKD</sequence>
<evidence type="ECO:0000256" key="1">
    <source>
        <dbReference type="SAM" id="MobiDB-lite"/>
    </source>
</evidence>
<evidence type="ECO:0000313" key="3">
    <source>
        <dbReference type="Proteomes" id="UP000294933"/>
    </source>
</evidence>
<evidence type="ECO:0008006" key="4">
    <source>
        <dbReference type="Google" id="ProtNLM"/>
    </source>
</evidence>
<name>A0A4Y7QFG4_9AGAM</name>
<feature type="compositionally biased region" description="Polar residues" evidence="1">
    <location>
        <begin position="309"/>
        <end position="319"/>
    </location>
</feature>
<gene>
    <name evidence="2" type="ORF">BD410DRAFT_837287</name>
</gene>
<feature type="region of interest" description="Disordered" evidence="1">
    <location>
        <begin position="426"/>
        <end position="499"/>
    </location>
</feature>
<evidence type="ECO:0000313" key="2">
    <source>
        <dbReference type="EMBL" id="TDL25832.1"/>
    </source>
</evidence>
<dbReference type="AlphaFoldDB" id="A0A4Y7QFG4"/>
<keyword evidence="3" id="KW-1185">Reference proteome</keyword>
<dbReference type="OrthoDB" id="5595695at2759"/>
<accession>A0A4Y7QFG4</accession>
<dbReference type="VEuPathDB" id="FungiDB:BD410DRAFT_837287"/>
<protein>
    <recommendedName>
        <fullName evidence="4">F-box domain-containing protein</fullName>
    </recommendedName>
</protein>
<dbReference type="Proteomes" id="UP000294933">
    <property type="component" value="Unassembled WGS sequence"/>
</dbReference>
<reference evidence="2 3" key="1">
    <citation type="submission" date="2018-06" db="EMBL/GenBank/DDBJ databases">
        <title>A transcriptomic atlas of mushroom development highlights an independent origin of complex multicellularity.</title>
        <authorList>
            <consortium name="DOE Joint Genome Institute"/>
            <person name="Krizsan K."/>
            <person name="Almasi E."/>
            <person name="Merenyi Z."/>
            <person name="Sahu N."/>
            <person name="Viragh M."/>
            <person name="Koszo T."/>
            <person name="Mondo S."/>
            <person name="Kiss B."/>
            <person name="Balint B."/>
            <person name="Kues U."/>
            <person name="Barry K."/>
            <person name="Hegedus J.C."/>
            <person name="Henrissat B."/>
            <person name="Johnson J."/>
            <person name="Lipzen A."/>
            <person name="Ohm R."/>
            <person name="Nagy I."/>
            <person name="Pangilinan J."/>
            <person name="Yan J."/>
            <person name="Xiong Y."/>
            <person name="Grigoriev I.V."/>
            <person name="Hibbett D.S."/>
            <person name="Nagy L.G."/>
        </authorList>
    </citation>
    <scope>NUCLEOTIDE SEQUENCE [LARGE SCALE GENOMIC DNA]</scope>
    <source>
        <strain evidence="2 3">SZMC22713</strain>
    </source>
</reference>